<name>A0A2K0UE41_TRIHA</name>
<keyword evidence="3" id="KW-0040">ANK repeat</keyword>
<keyword evidence="6" id="KW-0812">Transmembrane</keyword>
<keyword evidence="5" id="KW-0175">Coiled coil</keyword>
<dbReference type="Gene3D" id="2.130.10.10">
    <property type="entry name" value="YVTN repeat-like/Quinoprotein amine dehydrogenase"/>
    <property type="match status" value="2"/>
</dbReference>
<feature type="repeat" description="ANK" evidence="3">
    <location>
        <begin position="751"/>
        <end position="779"/>
    </location>
</feature>
<feature type="transmembrane region" description="Helical" evidence="6">
    <location>
        <begin position="215"/>
        <end position="232"/>
    </location>
</feature>
<dbReference type="SMART" id="SM00248">
    <property type="entry name" value="ANK"/>
    <property type="match status" value="4"/>
</dbReference>
<dbReference type="Gene3D" id="1.25.40.20">
    <property type="entry name" value="Ankyrin repeat-containing domain"/>
    <property type="match status" value="1"/>
</dbReference>
<gene>
    <name evidence="8" type="ORF">THARTR1_03580</name>
</gene>
<keyword evidence="6" id="KW-0472">Membrane</keyword>
<dbReference type="InterPro" id="IPR015943">
    <property type="entry name" value="WD40/YVTN_repeat-like_dom_sf"/>
</dbReference>
<protein>
    <recommendedName>
        <fullName evidence="7">Heterokaryon incompatibility domain-containing protein</fullName>
    </recommendedName>
</protein>
<dbReference type="InterPro" id="IPR019775">
    <property type="entry name" value="WD40_repeat_CS"/>
</dbReference>
<keyword evidence="2" id="KW-0677">Repeat</keyword>
<evidence type="ECO:0000256" key="4">
    <source>
        <dbReference type="PROSITE-ProRule" id="PRU00221"/>
    </source>
</evidence>
<dbReference type="SUPFAM" id="SSF50978">
    <property type="entry name" value="WD40 repeat-like"/>
    <property type="match status" value="1"/>
</dbReference>
<feature type="repeat" description="WD" evidence="4">
    <location>
        <begin position="835"/>
        <end position="866"/>
    </location>
</feature>
<dbReference type="PRINTS" id="PR00320">
    <property type="entry name" value="GPROTEINBRPT"/>
</dbReference>
<dbReference type="OrthoDB" id="194358at2759"/>
<dbReference type="PANTHER" id="PTHR10622">
    <property type="entry name" value="HET DOMAIN-CONTAINING PROTEIN"/>
    <property type="match status" value="1"/>
</dbReference>
<feature type="repeat" description="WD" evidence="4">
    <location>
        <begin position="782"/>
        <end position="823"/>
    </location>
</feature>
<sequence length="1083" mass="120453">MRLINTKTFKLEEFSDGSIPSYAILSHTWGKDSEELSFRDVERGIIDLPAVASNGQVDKPAIGSIKFRGCCQKAVEDGLGYAWIDTCCIDKTNLVELSEAINSMFRWYSRASVCYAYLSDVPDDDDPPKPGSKFQSSRWFQRGWTLQELLAPKNLRFYNSEWRCIGTKGTIGNLIKSTTRVPRPYLLGITSLHTASVAQRMSWAAQRQTKRPEDLAYCLLGIFGIAMPMIYGEGGDQAFFRLQEQIMRTTRDDSILAWDLDDTFHGSRVGTGDEEIFAPDPSHFANSGDIVIREHTNGPLHSLDMSGGSLRIYLSLLTTVSGPTFGLLNCGPASSSHKVVAIPLAKAASGASDEYVRLKGHPSALRTVAAPGTQPELIYIKKNGQRNASSKADRQFWLYEDDLFAQFNLTLVDVEPSSCWDKQTNLVSPINSDDASMSKILLRFRHDEAGSQDFVTILEAKHLDPSTDPWADTMVCKRGESLLQIAQDFRWSLSKVSMGKMATNGMLYLRIKLEPVEDGIVSIHPEAIHLQPDATINASNKAALILDFKQLMMERRRICTSKEKVKANLIIHEWQMQEATQCRESLELEIQELEERKRGWVEQEKENAQEIYHLRKEQAKVDETEDLLSKQLLQAQAQLDELALPDSHQVSSTLFQEALYSGDADVVKLLYYKMDDMAALNDGWIPLIAATTRGDFDAVHEILKTPGVQPDATDTLYGRTALSWASEHGHERIAHLLLDTKKLDINSRDYNGRTPLQWASEKKQDKMARLLLGRDAEVDGPLREHRAPIRAMAFSHDSKLIATVSPDDTLKIWDSATGKCQQTLQGYGEKDARKVIFSHDAKLVVSASDNGSIRVWNRMTGRCQSVLRGHTGIVHGITLFYDSQLLVSGSADATIRVWDMTTGACCAVMQGDGTEIRDVAISHDSTLMAYGYSSCTIQTWAVEMKKARHTLQVHKAPISSVAFSRYSDRLLSCDDAGVVMTWDMAGRCLQAICSPHPVSVVTFSPDSKLVVTGSASKHSVHVWNSTTGKLLRQIEVSDGVADVIIFSRDLRLIASAPKSELKCRRVGDRGIEVVKTAMISSAT</sequence>
<keyword evidence="6" id="KW-1133">Transmembrane helix</keyword>
<evidence type="ECO:0000256" key="5">
    <source>
        <dbReference type="SAM" id="Coils"/>
    </source>
</evidence>
<dbReference type="InterPro" id="IPR020472">
    <property type="entry name" value="WD40_PAC1"/>
</dbReference>
<dbReference type="PROSITE" id="PS50088">
    <property type="entry name" value="ANK_REPEAT"/>
    <property type="match status" value="1"/>
</dbReference>
<dbReference type="SUPFAM" id="SSF48403">
    <property type="entry name" value="Ankyrin repeat"/>
    <property type="match status" value="1"/>
</dbReference>
<dbReference type="InterPro" id="IPR002110">
    <property type="entry name" value="Ankyrin_rpt"/>
</dbReference>
<proteinExistence type="predicted"/>
<dbReference type="PROSITE" id="PS50082">
    <property type="entry name" value="WD_REPEATS_2"/>
    <property type="match status" value="4"/>
</dbReference>
<dbReference type="AlphaFoldDB" id="A0A2K0UE41"/>
<dbReference type="InterPro" id="IPR036770">
    <property type="entry name" value="Ankyrin_rpt-contain_sf"/>
</dbReference>
<dbReference type="PROSITE" id="PS50294">
    <property type="entry name" value="WD_REPEATS_REGION"/>
    <property type="match status" value="2"/>
</dbReference>
<evidence type="ECO:0000259" key="7">
    <source>
        <dbReference type="Pfam" id="PF06985"/>
    </source>
</evidence>
<feature type="domain" description="Heterokaryon incompatibility" evidence="7">
    <location>
        <begin position="22"/>
        <end position="121"/>
    </location>
</feature>
<dbReference type="Pfam" id="PF12796">
    <property type="entry name" value="Ank_2"/>
    <property type="match status" value="1"/>
</dbReference>
<dbReference type="PANTHER" id="PTHR10622:SF10">
    <property type="entry name" value="HET DOMAIN-CONTAINING PROTEIN"/>
    <property type="match status" value="1"/>
</dbReference>
<dbReference type="InterPro" id="IPR036322">
    <property type="entry name" value="WD40_repeat_dom_sf"/>
</dbReference>
<dbReference type="Proteomes" id="UP000236290">
    <property type="component" value="Unassembled WGS sequence"/>
</dbReference>
<feature type="coiled-coil region" evidence="5">
    <location>
        <begin position="576"/>
        <end position="603"/>
    </location>
</feature>
<dbReference type="EMBL" id="MTYI01000048">
    <property type="protein sequence ID" value="PNP56055.1"/>
    <property type="molecule type" value="Genomic_DNA"/>
</dbReference>
<feature type="repeat" description="WD" evidence="4">
    <location>
        <begin position="951"/>
        <end position="984"/>
    </location>
</feature>
<comment type="caution">
    <text evidence="8">The sequence shown here is derived from an EMBL/GenBank/DDBJ whole genome shotgun (WGS) entry which is preliminary data.</text>
</comment>
<evidence type="ECO:0000313" key="8">
    <source>
        <dbReference type="EMBL" id="PNP56055.1"/>
    </source>
</evidence>
<keyword evidence="1 4" id="KW-0853">WD repeat</keyword>
<evidence type="ECO:0000256" key="6">
    <source>
        <dbReference type="SAM" id="Phobius"/>
    </source>
</evidence>
<evidence type="ECO:0000256" key="1">
    <source>
        <dbReference type="ARBA" id="ARBA00022574"/>
    </source>
</evidence>
<dbReference type="SMART" id="SM00320">
    <property type="entry name" value="WD40"/>
    <property type="match status" value="6"/>
</dbReference>
<dbReference type="CDD" id="cd00200">
    <property type="entry name" value="WD40"/>
    <property type="match status" value="1"/>
</dbReference>
<accession>A0A2K0UE41</accession>
<evidence type="ECO:0000313" key="9">
    <source>
        <dbReference type="Proteomes" id="UP000236290"/>
    </source>
</evidence>
<evidence type="ECO:0000256" key="2">
    <source>
        <dbReference type="ARBA" id="ARBA00022737"/>
    </source>
</evidence>
<dbReference type="InterPro" id="IPR010730">
    <property type="entry name" value="HET"/>
</dbReference>
<dbReference type="InterPro" id="IPR001680">
    <property type="entry name" value="WD40_rpt"/>
</dbReference>
<reference evidence="8 9" key="1">
    <citation type="submission" date="2017-02" db="EMBL/GenBank/DDBJ databases">
        <title>Genomes of Trichoderma spp. with biocontrol activity.</title>
        <authorList>
            <person name="Gardiner D."/>
            <person name="Kazan K."/>
            <person name="Vos C."/>
            <person name="Harvey P."/>
        </authorList>
    </citation>
    <scope>NUCLEOTIDE SEQUENCE [LARGE SCALE GENOMIC DNA]</scope>
    <source>
        <strain evidence="8 9">Tr1</strain>
    </source>
</reference>
<dbReference type="PROSITE" id="PS00678">
    <property type="entry name" value="WD_REPEATS_1"/>
    <property type="match status" value="1"/>
</dbReference>
<dbReference type="Pfam" id="PF06985">
    <property type="entry name" value="HET"/>
    <property type="match status" value="1"/>
</dbReference>
<feature type="repeat" description="WD" evidence="4">
    <location>
        <begin position="867"/>
        <end position="908"/>
    </location>
</feature>
<dbReference type="Pfam" id="PF00400">
    <property type="entry name" value="WD40"/>
    <property type="match status" value="5"/>
</dbReference>
<organism evidence="8 9">
    <name type="scientific">Trichoderma harzianum</name>
    <name type="common">Hypocrea lixii</name>
    <dbReference type="NCBI Taxonomy" id="5544"/>
    <lineage>
        <taxon>Eukaryota</taxon>
        <taxon>Fungi</taxon>
        <taxon>Dikarya</taxon>
        <taxon>Ascomycota</taxon>
        <taxon>Pezizomycotina</taxon>
        <taxon>Sordariomycetes</taxon>
        <taxon>Hypocreomycetidae</taxon>
        <taxon>Hypocreales</taxon>
        <taxon>Hypocreaceae</taxon>
        <taxon>Trichoderma</taxon>
    </lineage>
</organism>
<evidence type="ECO:0000256" key="3">
    <source>
        <dbReference type="PROSITE-ProRule" id="PRU00023"/>
    </source>
</evidence>
<dbReference type="PROSITE" id="PS50297">
    <property type="entry name" value="ANK_REP_REGION"/>
    <property type="match status" value="1"/>
</dbReference>